<dbReference type="PANTHER" id="PTHR43877">
    <property type="entry name" value="AMINOALKYLPHOSPHONATE N-ACETYLTRANSFERASE-RELATED-RELATED"/>
    <property type="match status" value="1"/>
</dbReference>
<dbReference type="Proteomes" id="UP001161325">
    <property type="component" value="Unassembled WGS sequence"/>
</dbReference>
<name>A0AA37Q6K8_9BACT</name>
<dbReference type="GO" id="GO:0016747">
    <property type="term" value="F:acyltransferase activity, transferring groups other than amino-acyl groups"/>
    <property type="evidence" value="ECO:0007669"/>
    <property type="project" value="InterPro"/>
</dbReference>
<proteinExistence type="predicted"/>
<evidence type="ECO:0000256" key="2">
    <source>
        <dbReference type="ARBA" id="ARBA00023315"/>
    </source>
</evidence>
<dbReference type="PROSITE" id="PS51186">
    <property type="entry name" value="GNAT"/>
    <property type="match status" value="1"/>
</dbReference>
<dbReference type="SUPFAM" id="SSF55729">
    <property type="entry name" value="Acyl-CoA N-acyltransferases (Nat)"/>
    <property type="match status" value="1"/>
</dbReference>
<dbReference type="PANTHER" id="PTHR43877:SF2">
    <property type="entry name" value="AMINOALKYLPHOSPHONATE N-ACETYLTRANSFERASE-RELATED"/>
    <property type="match status" value="1"/>
</dbReference>
<dbReference type="Pfam" id="PF13508">
    <property type="entry name" value="Acetyltransf_7"/>
    <property type="match status" value="1"/>
</dbReference>
<evidence type="ECO:0000313" key="4">
    <source>
        <dbReference type="EMBL" id="GLC24662.1"/>
    </source>
</evidence>
<sequence length="167" mass="18556">MSTIRRCRPDEHAAIRAIVNAAAERYRGVIPADCWHEPYMSAEQLARDVAAGVAFWGCEDEDGALAGVMGIQPVQDVHLVRHAYVRPDRQGHGIGGRLLAHLEALGGRRILIGTWADATWAIRFYERHGYTLVPAHETAALLRRYWTVSPRQIETSVVLAKPPLDDA</sequence>
<dbReference type="AlphaFoldDB" id="A0AA37Q6K8"/>
<dbReference type="EMBL" id="BRXS01000002">
    <property type="protein sequence ID" value="GLC24662.1"/>
    <property type="molecule type" value="Genomic_DNA"/>
</dbReference>
<dbReference type="InterPro" id="IPR000182">
    <property type="entry name" value="GNAT_dom"/>
</dbReference>
<comment type="caution">
    <text evidence="4">The sequence shown here is derived from an EMBL/GenBank/DDBJ whole genome shotgun (WGS) entry which is preliminary data.</text>
</comment>
<reference evidence="4" key="1">
    <citation type="submission" date="2022-08" db="EMBL/GenBank/DDBJ databases">
        <title>Draft genome sequencing of Roseisolibacter agri AW1220.</title>
        <authorList>
            <person name="Tobiishi Y."/>
            <person name="Tonouchi A."/>
        </authorList>
    </citation>
    <scope>NUCLEOTIDE SEQUENCE</scope>
    <source>
        <strain evidence="4">AW1220</strain>
    </source>
</reference>
<keyword evidence="5" id="KW-1185">Reference proteome</keyword>
<accession>A0AA37Q6K8</accession>
<organism evidence="4 5">
    <name type="scientific">Roseisolibacter agri</name>
    <dbReference type="NCBI Taxonomy" id="2014610"/>
    <lineage>
        <taxon>Bacteria</taxon>
        <taxon>Pseudomonadati</taxon>
        <taxon>Gemmatimonadota</taxon>
        <taxon>Gemmatimonadia</taxon>
        <taxon>Gemmatimonadales</taxon>
        <taxon>Gemmatimonadaceae</taxon>
        <taxon>Roseisolibacter</taxon>
    </lineage>
</organism>
<keyword evidence="2" id="KW-0012">Acyltransferase</keyword>
<dbReference type="InterPro" id="IPR050832">
    <property type="entry name" value="Bact_Acetyltransf"/>
</dbReference>
<evidence type="ECO:0000259" key="3">
    <source>
        <dbReference type="PROSITE" id="PS51186"/>
    </source>
</evidence>
<evidence type="ECO:0000256" key="1">
    <source>
        <dbReference type="ARBA" id="ARBA00022679"/>
    </source>
</evidence>
<gene>
    <name evidence="4" type="ORF">rosag_11750</name>
</gene>
<dbReference type="RefSeq" id="WP_284349108.1">
    <property type="nucleotide sequence ID" value="NZ_BRXS01000002.1"/>
</dbReference>
<protein>
    <submittedName>
        <fullName evidence="4">Acetyltransferase</fullName>
    </submittedName>
</protein>
<keyword evidence="1" id="KW-0808">Transferase</keyword>
<dbReference type="Gene3D" id="3.40.630.30">
    <property type="match status" value="1"/>
</dbReference>
<dbReference type="InterPro" id="IPR016181">
    <property type="entry name" value="Acyl_CoA_acyltransferase"/>
</dbReference>
<dbReference type="CDD" id="cd04301">
    <property type="entry name" value="NAT_SF"/>
    <property type="match status" value="1"/>
</dbReference>
<feature type="domain" description="N-acetyltransferase" evidence="3">
    <location>
        <begin position="2"/>
        <end position="147"/>
    </location>
</feature>
<evidence type="ECO:0000313" key="5">
    <source>
        <dbReference type="Proteomes" id="UP001161325"/>
    </source>
</evidence>